<dbReference type="Pfam" id="PF08378">
    <property type="entry name" value="NERD"/>
    <property type="match status" value="1"/>
</dbReference>
<dbReference type="Proteomes" id="UP000216164">
    <property type="component" value="Unassembled WGS sequence"/>
</dbReference>
<name>A0AAP8D444_RALSL</name>
<dbReference type="PANTHER" id="PTHR11070:SF3">
    <property type="entry name" value="DNA 3'-5' HELICASE"/>
    <property type="match status" value="1"/>
</dbReference>
<comment type="caution">
    <text evidence="3">The sequence shown here is derived from an EMBL/GenBank/DDBJ whole genome shotgun (WGS) entry which is preliminary data.</text>
</comment>
<accession>A0AAP8D444</accession>
<evidence type="ECO:0000313" key="4">
    <source>
        <dbReference type="Proteomes" id="UP000216164"/>
    </source>
</evidence>
<dbReference type="GO" id="GO:0043138">
    <property type="term" value="F:3'-5' DNA helicase activity"/>
    <property type="evidence" value="ECO:0007669"/>
    <property type="project" value="TreeGrafter"/>
</dbReference>
<dbReference type="InterPro" id="IPR000212">
    <property type="entry name" value="DNA_helicase_UvrD/REP"/>
</dbReference>
<gene>
    <name evidence="3" type="ORF">B7R77_08630</name>
</gene>
<protein>
    <recommendedName>
        <fullName evidence="5">DNA helicase</fullName>
    </recommendedName>
</protein>
<feature type="domain" description="NERD" evidence="1">
    <location>
        <begin position="16"/>
        <end position="127"/>
    </location>
</feature>
<evidence type="ECO:0000313" key="3">
    <source>
        <dbReference type="EMBL" id="OYQ13311.1"/>
    </source>
</evidence>
<dbReference type="GO" id="GO:0005829">
    <property type="term" value="C:cytosol"/>
    <property type="evidence" value="ECO:0007669"/>
    <property type="project" value="TreeGrafter"/>
</dbReference>
<dbReference type="RefSeq" id="WP_003268984.1">
    <property type="nucleotide sequence ID" value="NZ_NCTK01000001.1"/>
</dbReference>
<dbReference type="EMBL" id="NCTK01000001">
    <property type="protein sequence ID" value="OYQ13311.1"/>
    <property type="molecule type" value="Genomic_DNA"/>
</dbReference>
<dbReference type="InterPro" id="IPR027785">
    <property type="entry name" value="UvrD-like_helicase_C"/>
</dbReference>
<dbReference type="PANTHER" id="PTHR11070">
    <property type="entry name" value="UVRD / RECB / PCRA DNA HELICASE FAMILY MEMBER"/>
    <property type="match status" value="1"/>
</dbReference>
<evidence type="ECO:0008006" key="5">
    <source>
        <dbReference type="Google" id="ProtNLM"/>
    </source>
</evidence>
<dbReference type="AlphaFoldDB" id="A0AAP8D444"/>
<reference evidence="3 4" key="1">
    <citation type="submission" date="2017-04" db="EMBL/GenBank/DDBJ databases">
        <title>Genome Announcement: Closed genomes of Ralstonia solanacearum strains K60, UW551, and UW700.</title>
        <authorList>
            <person name="Hayes M."/>
            <person name="Macintyre A.M."/>
            <person name="Allen C."/>
        </authorList>
    </citation>
    <scope>NUCLEOTIDE SEQUENCE [LARGE SCALE GENOMIC DNA]</scope>
    <source>
        <strain evidence="3 4">UW25</strain>
    </source>
</reference>
<dbReference type="SUPFAM" id="SSF52540">
    <property type="entry name" value="P-loop containing nucleoside triphosphate hydrolases"/>
    <property type="match status" value="1"/>
</dbReference>
<proteinExistence type="predicted"/>
<dbReference type="GO" id="GO:0003677">
    <property type="term" value="F:DNA binding"/>
    <property type="evidence" value="ECO:0007669"/>
    <property type="project" value="InterPro"/>
</dbReference>
<dbReference type="Gene3D" id="3.40.50.300">
    <property type="entry name" value="P-loop containing nucleotide triphosphate hydrolases"/>
    <property type="match status" value="2"/>
</dbReference>
<dbReference type="InterPro" id="IPR011528">
    <property type="entry name" value="NERD"/>
</dbReference>
<sequence>MSKILPVEPPPRTPRSEMKVREALASIHDIVVLHSVAWQGVRRGRQADGEADFVVLAPNRGIAILEVKGGGIEIVSGQWYSTDGKGDRHRIKNPFEQAKDSKYALIEYLREIDPRLARVPIVHGVVLPDVLFTGQLGMSAPPEIALDKNALTQPKTALTRLFDYWAVAGQATSEQLQRITDLLAPTTTIAPPLLDALEVANRGIVKLTQQQIETLNGLRRHRRATILGGAGTGKTVLAIDKACRLAGEGRRVALVCFNLLLRDEIEARFLPSNVEVHTFHGLVRSWGRKAKLALPPSADEAWYQHSAANHLLDAVASVDERYDAVLVDEAQDFAPDWLRACEATVTPDGIVYVFADARQDVYRRSWEPDPQAIAFELSINCRNTRQIATLVAALFNEVVRDRDIDGPTPIFLSATGVGKAVLLCQRTVEDLLIREKLAASQLAVLSDSRDTVRQLRECIVADLPFCAAGGTGIVAETIHRFKGLEREVVVVALSPAVKLATALELLYVGFSRARAALWVIADEAMITQLQDLDKPTVHLERGGQIPRLSE</sequence>
<dbReference type="GO" id="GO:0005524">
    <property type="term" value="F:ATP binding"/>
    <property type="evidence" value="ECO:0007669"/>
    <property type="project" value="InterPro"/>
</dbReference>
<dbReference type="Pfam" id="PF13538">
    <property type="entry name" value="UvrD_C_2"/>
    <property type="match status" value="1"/>
</dbReference>
<evidence type="ECO:0000259" key="2">
    <source>
        <dbReference type="Pfam" id="PF13538"/>
    </source>
</evidence>
<evidence type="ECO:0000259" key="1">
    <source>
        <dbReference type="Pfam" id="PF08378"/>
    </source>
</evidence>
<dbReference type="InterPro" id="IPR027417">
    <property type="entry name" value="P-loop_NTPase"/>
</dbReference>
<feature type="domain" description="UvrD-like helicase C-terminal" evidence="2">
    <location>
        <begin position="473"/>
        <end position="520"/>
    </location>
</feature>
<dbReference type="Pfam" id="PF13245">
    <property type="entry name" value="AAA_19"/>
    <property type="match status" value="1"/>
</dbReference>
<organism evidence="3 4">
    <name type="scientific">Ralstonia solanacearum K60</name>
    <dbReference type="NCBI Taxonomy" id="1091042"/>
    <lineage>
        <taxon>Bacteria</taxon>
        <taxon>Pseudomonadati</taxon>
        <taxon>Pseudomonadota</taxon>
        <taxon>Betaproteobacteria</taxon>
        <taxon>Burkholderiales</taxon>
        <taxon>Burkholderiaceae</taxon>
        <taxon>Ralstonia</taxon>
        <taxon>Ralstonia solanacearum species complex</taxon>
    </lineage>
</organism>
<dbReference type="GO" id="GO:0000725">
    <property type="term" value="P:recombinational repair"/>
    <property type="evidence" value="ECO:0007669"/>
    <property type="project" value="TreeGrafter"/>
</dbReference>